<evidence type="ECO:0000313" key="2">
    <source>
        <dbReference type="EMBL" id="GFP74203.1"/>
    </source>
</evidence>
<evidence type="ECO:0000313" key="3">
    <source>
        <dbReference type="Proteomes" id="UP000580568"/>
    </source>
</evidence>
<gene>
    <name evidence="2" type="ORF">bsdtw1_00248</name>
</gene>
<keyword evidence="3" id="KW-1185">Reference proteome</keyword>
<evidence type="ECO:0000256" key="1">
    <source>
        <dbReference type="SAM" id="Phobius"/>
    </source>
</evidence>
<accession>A0A6V8SH49</accession>
<protein>
    <submittedName>
        <fullName evidence="2">Uncharacterized protein</fullName>
    </submittedName>
</protein>
<keyword evidence="1" id="KW-0812">Transmembrane</keyword>
<keyword evidence="1" id="KW-0472">Membrane</keyword>
<feature type="transmembrane region" description="Helical" evidence="1">
    <location>
        <begin position="46"/>
        <end position="67"/>
    </location>
</feature>
<comment type="caution">
    <text evidence="2">The sequence shown here is derived from an EMBL/GenBank/DDBJ whole genome shotgun (WGS) entry which is preliminary data.</text>
</comment>
<organism evidence="2 3">
    <name type="scientific">Clostridium fungisolvens</name>
    <dbReference type="NCBI Taxonomy" id="1604897"/>
    <lineage>
        <taxon>Bacteria</taxon>
        <taxon>Bacillati</taxon>
        <taxon>Bacillota</taxon>
        <taxon>Clostridia</taxon>
        <taxon>Eubacteriales</taxon>
        <taxon>Clostridiaceae</taxon>
        <taxon>Clostridium</taxon>
    </lineage>
</organism>
<dbReference type="AlphaFoldDB" id="A0A6V8SH49"/>
<sequence length="75" mass="8703">MIVTVIVGVKTYDILFLHILQRGNTAMSTIIQYNNIFEDIATHSQYISIFVKQGIILLIYFIIFNIYKAFKNAMI</sequence>
<dbReference type="EMBL" id="BLZR01000001">
    <property type="protein sequence ID" value="GFP74203.1"/>
    <property type="molecule type" value="Genomic_DNA"/>
</dbReference>
<dbReference type="Proteomes" id="UP000580568">
    <property type="component" value="Unassembled WGS sequence"/>
</dbReference>
<name>A0A6V8SH49_9CLOT</name>
<proteinExistence type="predicted"/>
<keyword evidence="1" id="KW-1133">Transmembrane helix</keyword>
<reference evidence="2 3" key="1">
    <citation type="submission" date="2020-07" db="EMBL/GenBank/DDBJ databases">
        <title>A new beta-1,3-glucan-decomposing anaerobic bacterium isolated from anoxic soil subjected to biological soil disinfestation.</title>
        <authorList>
            <person name="Ueki A."/>
            <person name="Tonouchi A."/>
        </authorList>
    </citation>
    <scope>NUCLEOTIDE SEQUENCE [LARGE SCALE GENOMIC DNA]</scope>
    <source>
        <strain evidence="2 3">TW1</strain>
    </source>
</reference>